<protein>
    <submittedName>
        <fullName evidence="1">Uncharacterized protein</fullName>
    </submittedName>
</protein>
<reference evidence="1" key="1">
    <citation type="journal article" date="2021" name="Proc. Natl. Acad. Sci. U.S.A.">
        <title>A Catalog of Tens of Thousands of Viruses from Human Metagenomes Reveals Hidden Associations with Chronic Diseases.</title>
        <authorList>
            <person name="Tisza M.J."/>
            <person name="Buck C.B."/>
        </authorList>
    </citation>
    <scope>NUCLEOTIDE SEQUENCE</scope>
    <source>
        <strain evidence="1">CtBS918</strain>
    </source>
</reference>
<proteinExistence type="predicted"/>
<sequence length="119" mass="13995">MIKSKNKGYTIEITISELGYPDYSVECTYYFDKKKDKYSLSMWLSHKDIEAKINIGTKIDTQYITSEKENIRDNICLIVERAAQSGFFDEYIHAYEYMLSCFDKGNAFFEQKRLGINHV</sequence>
<dbReference type="EMBL" id="BK059130">
    <property type="protein sequence ID" value="DAE32929.1"/>
    <property type="molecule type" value="Genomic_DNA"/>
</dbReference>
<organism evidence="1">
    <name type="scientific">virus sp. ctBS918</name>
    <dbReference type="NCBI Taxonomy" id="2825807"/>
    <lineage>
        <taxon>Viruses</taxon>
    </lineage>
</organism>
<evidence type="ECO:0000313" key="1">
    <source>
        <dbReference type="EMBL" id="DAE32929.1"/>
    </source>
</evidence>
<name>A0A8S5RP77_9VIRU</name>
<accession>A0A8S5RP77</accession>